<dbReference type="PANTHER" id="PTHR15462">
    <property type="entry name" value="SERINE PROTEASE"/>
    <property type="match status" value="1"/>
</dbReference>
<sequence length="599" mass="67015">MVLSFGSLVAEKVLRTGLSTWSLATLSFALIAQDVSQQDTASTQAVEAGAPADEPPAETPAEDGAPVQLSWDEAWQHSQTVPLPEPEPYTDAILEGECHTQSFKVPYPAGIQEHHKKGYADGYYKRFIPENRKLYDACAARRVARYCRAGGRETFDSLTAVYDRLRKDNELTRYLYALSQLARSCHASLASRQFGYNYAIRGGSCESCSYYLNPYAFNGVRSRMLEGLSYLAPRYDRGQNWKLAAETLRKANQSIPAVYRDYEKAARAGINAKRAAALKRMEDRQTGALLGGIAAALLGASPKAISDVGMRQIDQIERDFVRSTQRISQSEMRIEDFAVPAGMSDDGFRVVLPRLELWEESYGQRKFLPAYGMYNNELPFNQITRVVSRGGSCSGAYVGPGLVLTNKHCVVDDQFRLKQGIAVRHEYLYMDDGLRTGNVTYVVDGVYFPPGNHNADRRLDWAFVTMTEQQKVGWLGMLPPDRWTAYFTPRKDTRSDPARIAVAGYSADLNRGAYITMDWGCRAELREGMLLHRCRSWRGSSGSPIFVTNGNHSRRLVVGVHAASYGMQADGLKIGAFVSEEMYAMRERLRERQTARFGN</sequence>
<evidence type="ECO:0000313" key="4">
    <source>
        <dbReference type="Proteomes" id="UP000603317"/>
    </source>
</evidence>
<keyword evidence="4" id="KW-1185">Reference proteome</keyword>
<evidence type="ECO:0000313" key="3">
    <source>
        <dbReference type="EMBL" id="GGA00166.1"/>
    </source>
</evidence>
<dbReference type="InterPro" id="IPR050966">
    <property type="entry name" value="Glutamyl_endopeptidase"/>
</dbReference>
<gene>
    <name evidence="3" type="ORF">GCM10010923_05880</name>
</gene>
<proteinExistence type="predicted"/>
<evidence type="ECO:0000256" key="2">
    <source>
        <dbReference type="SAM" id="MobiDB-lite"/>
    </source>
</evidence>
<dbReference type="Gene3D" id="2.40.10.10">
    <property type="entry name" value="Trypsin-like serine proteases"/>
    <property type="match status" value="2"/>
</dbReference>
<comment type="caution">
    <text evidence="3">The sequence shown here is derived from an EMBL/GenBank/DDBJ whole genome shotgun (WGS) entry which is preliminary data.</text>
</comment>
<dbReference type="Proteomes" id="UP000603317">
    <property type="component" value="Unassembled WGS sequence"/>
</dbReference>
<dbReference type="Pfam" id="PF13365">
    <property type="entry name" value="Trypsin_2"/>
    <property type="match status" value="1"/>
</dbReference>
<organism evidence="3 4">
    <name type="scientific">Blastomonas marina</name>
    <dbReference type="NCBI Taxonomy" id="1867408"/>
    <lineage>
        <taxon>Bacteria</taxon>
        <taxon>Pseudomonadati</taxon>
        <taxon>Pseudomonadota</taxon>
        <taxon>Alphaproteobacteria</taxon>
        <taxon>Sphingomonadales</taxon>
        <taxon>Sphingomonadaceae</taxon>
        <taxon>Blastomonas</taxon>
    </lineage>
</organism>
<dbReference type="PANTHER" id="PTHR15462:SF8">
    <property type="entry name" value="SERINE PROTEASE"/>
    <property type="match status" value="1"/>
</dbReference>
<keyword evidence="1" id="KW-0732">Signal</keyword>
<dbReference type="SUPFAM" id="SSF50494">
    <property type="entry name" value="Trypsin-like serine proteases"/>
    <property type="match status" value="1"/>
</dbReference>
<evidence type="ECO:0000256" key="1">
    <source>
        <dbReference type="ARBA" id="ARBA00022729"/>
    </source>
</evidence>
<protein>
    <recommendedName>
        <fullName evidence="5">Serine protease</fullName>
    </recommendedName>
</protein>
<dbReference type="InterPro" id="IPR043504">
    <property type="entry name" value="Peptidase_S1_PA_chymotrypsin"/>
</dbReference>
<dbReference type="EMBL" id="BMID01000001">
    <property type="protein sequence ID" value="GGA00166.1"/>
    <property type="molecule type" value="Genomic_DNA"/>
</dbReference>
<name>A0ABQ1F633_9SPHN</name>
<evidence type="ECO:0008006" key="5">
    <source>
        <dbReference type="Google" id="ProtNLM"/>
    </source>
</evidence>
<reference evidence="4" key="1">
    <citation type="journal article" date="2019" name="Int. J. Syst. Evol. Microbiol.">
        <title>The Global Catalogue of Microorganisms (GCM) 10K type strain sequencing project: providing services to taxonomists for standard genome sequencing and annotation.</title>
        <authorList>
            <consortium name="The Broad Institute Genomics Platform"/>
            <consortium name="The Broad Institute Genome Sequencing Center for Infectious Disease"/>
            <person name="Wu L."/>
            <person name="Ma J."/>
        </authorList>
    </citation>
    <scope>NUCLEOTIDE SEQUENCE [LARGE SCALE GENOMIC DNA]</scope>
    <source>
        <strain evidence="4">CGMCC 1.15297</strain>
    </source>
</reference>
<dbReference type="InterPro" id="IPR009003">
    <property type="entry name" value="Peptidase_S1_PA"/>
</dbReference>
<feature type="region of interest" description="Disordered" evidence="2">
    <location>
        <begin position="42"/>
        <end position="64"/>
    </location>
</feature>
<accession>A0ABQ1F633</accession>